<dbReference type="InterPro" id="IPR003838">
    <property type="entry name" value="ABC3_permease_C"/>
</dbReference>
<sequence length="897" mass="101505">MRNPLIKRIPKELKNEWHKYLVIIVFMVVMIGVISGMYVGHDSMLASVDKGREDLVLEDGSFELEKKAKEELLEAISTGDKADVLQYFIDKGMEEADKEVAKAIEEELDEQVTAAIEENVRVQCQAYGITDEEIIKQQIDAAMESSFDEAKKEAKESDEYKEAVDEAYKEAHDEVTKKVDEEWDEIADRYNLNDEGFAAVPVTIYENFYREADEDKDNDGVGDANVRIFKSDAQIDKASFNEGRAPEKDDEIAIDRMHASNVGINMGDTITVGGKEFTVVGLLSYVDYLTLHESNTDLMFDAFGFDVAMVTPEGFNRLNTRIHYNYAYLYDTKPQDKIEQADHAENFLKALITQTLVHDNEIEDYLPEYLRQASNFAPSDIEGDSSATSILCYILIGVIAFIFAITISNTIDKEASVIGTLRASGYSKRELIVHYMSMPLIVTIIGAVIGNVLGYTLFKDVAVNLYYESYSLPTCHLVWSNTALVKTTIIPLVLMFFINLFVIVNKLQLSPLRFLRHDLVRSRRTKARRLPKWSFMRRFRLRILFQNMPNYLVLIFGVIFIELMMCFAFGLPDSLNHYADKATDMMFTDYQYILMDYEDEDGDIITTSEESAEKFSMTSLLYEKKKSSFRTGMGSGGDESVSVYGIADESAYVSLDNKTAPGQAYISSAFASKFGISKGDTISVHEEYENKSYNFKIVGEVQYDGGIALFMSGDSFNSVFDRKDEEFSGFFTRNEIKDIEEENIATVITKDDILKVTVQLKHSLGGIIDIFKYALIVLAAALIYLLAKIIIERNEGAISMTKILGFSNKEIASLYMLPTAIVVVLCSIVGFGIGYYLMTWVFHVFMLQMDGYFAFYLLPVSMILSIVYLLIGYALVSVVDYIRIKRIPMDVALKNVE</sequence>
<feature type="transmembrane region" description="Helical" evidence="6">
    <location>
        <begin position="812"/>
        <end position="838"/>
    </location>
</feature>
<evidence type="ECO:0000259" key="7">
    <source>
        <dbReference type="Pfam" id="PF02687"/>
    </source>
</evidence>
<feature type="transmembrane region" description="Helical" evidence="6">
    <location>
        <begin position="770"/>
        <end position="791"/>
    </location>
</feature>
<dbReference type="GeneID" id="89510885"/>
<feature type="transmembrane region" description="Helical" evidence="6">
    <location>
        <begin position="551"/>
        <end position="571"/>
    </location>
</feature>
<evidence type="ECO:0000313" key="9">
    <source>
        <dbReference type="Proteomes" id="UP000184278"/>
    </source>
</evidence>
<evidence type="ECO:0000256" key="5">
    <source>
        <dbReference type="ARBA" id="ARBA00023136"/>
    </source>
</evidence>
<keyword evidence="3 6" id="KW-0812">Transmembrane</keyword>
<accession>A0A1M5ZTW3</accession>
<evidence type="ECO:0000256" key="6">
    <source>
        <dbReference type="SAM" id="Phobius"/>
    </source>
</evidence>
<dbReference type="InterPro" id="IPR038766">
    <property type="entry name" value="Membrane_comp_ABC_pdt"/>
</dbReference>
<dbReference type="Pfam" id="PF02687">
    <property type="entry name" value="FtsX"/>
    <property type="match status" value="2"/>
</dbReference>
<dbReference type="EMBL" id="FQXK01000023">
    <property type="protein sequence ID" value="SHI27664.1"/>
    <property type="molecule type" value="Genomic_DNA"/>
</dbReference>
<dbReference type="PANTHER" id="PTHR30287:SF2">
    <property type="entry name" value="BLL1001 PROTEIN"/>
    <property type="match status" value="1"/>
</dbReference>
<dbReference type="GO" id="GO:0005886">
    <property type="term" value="C:plasma membrane"/>
    <property type="evidence" value="ECO:0007669"/>
    <property type="project" value="UniProtKB-SubCell"/>
</dbReference>
<name>A0A1M5ZTW3_BUTFI</name>
<proteinExistence type="predicted"/>
<gene>
    <name evidence="8" type="ORF">SAMN02745229_02659</name>
</gene>
<organism evidence="8 9">
    <name type="scientific">Butyrivibrio fibrisolvens DSM 3071</name>
    <dbReference type="NCBI Taxonomy" id="1121131"/>
    <lineage>
        <taxon>Bacteria</taxon>
        <taxon>Bacillati</taxon>
        <taxon>Bacillota</taxon>
        <taxon>Clostridia</taxon>
        <taxon>Lachnospirales</taxon>
        <taxon>Lachnospiraceae</taxon>
        <taxon>Butyrivibrio</taxon>
    </lineage>
</organism>
<feature type="transmembrane region" description="Helical" evidence="6">
    <location>
        <begin position="478"/>
        <end position="504"/>
    </location>
</feature>
<comment type="subcellular location">
    <subcellularLocation>
        <location evidence="1">Cell membrane</location>
        <topology evidence="1">Multi-pass membrane protein</topology>
    </subcellularLocation>
</comment>
<dbReference type="RefSeq" id="WP_242951188.1">
    <property type="nucleotide sequence ID" value="NZ_FQXK01000023.1"/>
</dbReference>
<dbReference type="Proteomes" id="UP000184278">
    <property type="component" value="Unassembled WGS sequence"/>
</dbReference>
<feature type="transmembrane region" description="Helical" evidence="6">
    <location>
        <begin position="853"/>
        <end position="876"/>
    </location>
</feature>
<evidence type="ECO:0000256" key="3">
    <source>
        <dbReference type="ARBA" id="ARBA00022692"/>
    </source>
</evidence>
<keyword evidence="9" id="KW-1185">Reference proteome</keyword>
<evidence type="ECO:0000256" key="1">
    <source>
        <dbReference type="ARBA" id="ARBA00004651"/>
    </source>
</evidence>
<feature type="transmembrane region" description="Helical" evidence="6">
    <location>
        <begin position="432"/>
        <end position="458"/>
    </location>
</feature>
<keyword evidence="2" id="KW-1003">Cell membrane</keyword>
<keyword evidence="4 6" id="KW-1133">Transmembrane helix</keyword>
<dbReference type="STRING" id="1121131.SAMN02745229_02659"/>
<evidence type="ECO:0000256" key="4">
    <source>
        <dbReference type="ARBA" id="ARBA00022989"/>
    </source>
</evidence>
<evidence type="ECO:0000256" key="2">
    <source>
        <dbReference type="ARBA" id="ARBA00022475"/>
    </source>
</evidence>
<evidence type="ECO:0000313" key="8">
    <source>
        <dbReference type="EMBL" id="SHI27664.1"/>
    </source>
</evidence>
<dbReference type="PANTHER" id="PTHR30287">
    <property type="entry name" value="MEMBRANE COMPONENT OF PREDICTED ABC SUPERFAMILY METABOLITE UPTAKE TRANSPORTER"/>
    <property type="match status" value="1"/>
</dbReference>
<protein>
    <submittedName>
        <fullName evidence="8">Putative ABC transport system permease protein</fullName>
    </submittedName>
</protein>
<feature type="domain" description="ABC3 transporter permease C-terminal" evidence="7">
    <location>
        <begin position="391"/>
        <end position="496"/>
    </location>
</feature>
<feature type="transmembrane region" description="Helical" evidence="6">
    <location>
        <begin position="20"/>
        <end position="40"/>
    </location>
</feature>
<keyword evidence="5 6" id="KW-0472">Membrane</keyword>
<dbReference type="AlphaFoldDB" id="A0A1M5ZTW3"/>
<feature type="transmembrane region" description="Helical" evidence="6">
    <location>
        <begin position="393"/>
        <end position="411"/>
    </location>
</feature>
<feature type="domain" description="ABC3 transporter permease C-terminal" evidence="7">
    <location>
        <begin position="773"/>
        <end position="888"/>
    </location>
</feature>
<reference evidence="9" key="1">
    <citation type="submission" date="2016-11" db="EMBL/GenBank/DDBJ databases">
        <authorList>
            <person name="Varghese N."/>
            <person name="Submissions S."/>
        </authorList>
    </citation>
    <scope>NUCLEOTIDE SEQUENCE [LARGE SCALE GENOMIC DNA]</scope>
    <source>
        <strain evidence="9">DSM 3071</strain>
    </source>
</reference>